<evidence type="ECO:0000256" key="8">
    <source>
        <dbReference type="RuleBase" id="RU364100"/>
    </source>
</evidence>
<keyword evidence="3" id="KW-0227">DNA damage</keyword>
<organism evidence="9 10">
    <name type="scientific">Burkholderia arboris</name>
    <dbReference type="NCBI Taxonomy" id="488730"/>
    <lineage>
        <taxon>Bacteria</taxon>
        <taxon>Pseudomonadati</taxon>
        <taxon>Pseudomonadota</taxon>
        <taxon>Betaproteobacteria</taxon>
        <taxon>Burkholderiales</taxon>
        <taxon>Burkholderiaceae</taxon>
        <taxon>Burkholderia</taxon>
        <taxon>Burkholderia cepacia complex</taxon>
    </lineage>
</organism>
<sequence>MCTNYRAPHEDYELRELRIEPFSDLYRRFPWKPEIYPDYLAPIVRASGDGAEAVIANFGVMPKAFQPAGKHFMTVNARSETVAEKPAYRAAWRAGQRCLIPAAWIYEPNWETGKHVRYRIGVGDWQPYCVAGIWRAWRGQDGVETLAMAMLTVNAAEHPVMKHMHKPGDEKRSVVILRPADYDEWLHTTNVDAARAMLQLYPASDMCFEAVQTDRSAQ</sequence>
<evidence type="ECO:0000313" key="10">
    <source>
        <dbReference type="Proteomes" id="UP001448498"/>
    </source>
</evidence>
<comment type="similarity">
    <text evidence="1 8">Belongs to the SOS response-associated peptidase family.</text>
</comment>
<dbReference type="Proteomes" id="UP001448498">
    <property type="component" value="Chromosome 3"/>
</dbReference>
<evidence type="ECO:0000256" key="4">
    <source>
        <dbReference type="ARBA" id="ARBA00022801"/>
    </source>
</evidence>
<protein>
    <recommendedName>
        <fullName evidence="8">Abasic site processing protein</fullName>
        <ecNumber evidence="8">3.4.-.-</ecNumber>
    </recommendedName>
</protein>
<dbReference type="EMBL" id="CP109822">
    <property type="protein sequence ID" value="XAE50548.1"/>
    <property type="molecule type" value="Genomic_DNA"/>
</dbReference>
<dbReference type="PANTHER" id="PTHR13604:SF0">
    <property type="entry name" value="ABASIC SITE PROCESSING PROTEIN HMCES"/>
    <property type="match status" value="1"/>
</dbReference>
<dbReference type="PANTHER" id="PTHR13604">
    <property type="entry name" value="DC12-RELATED"/>
    <property type="match status" value="1"/>
</dbReference>
<evidence type="ECO:0000313" key="9">
    <source>
        <dbReference type="EMBL" id="XAE50548.1"/>
    </source>
</evidence>
<dbReference type="SUPFAM" id="SSF143081">
    <property type="entry name" value="BB1717-like"/>
    <property type="match status" value="1"/>
</dbReference>
<accession>A0ABZ3DPG0</accession>
<evidence type="ECO:0000256" key="2">
    <source>
        <dbReference type="ARBA" id="ARBA00022670"/>
    </source>
</evidence>
<reference evidence="9 10" key="1">
    <citation type="submission" date="2022-10" db="EMBL/GenBank/DDBJ databases">
        <title>Genomic of Burkholderia cepacia PN-1.</title>
        <authorList>
            <person name="Yang Y."/>
            <person name="Guan H."/>
            <person name="Huang J."/>
        </authorList>
    </citation>
    <scope>NUCLEOTIDE SEQUENCE [LARGE SCALE GENOMIC DNA]</scope>
    <source>
        <strain evidence="9 10">PN-1</strain>
    </source>
</reference>
<keyword evidence="2 8" id="KW-0645">Protease</keyword>
<dbReference type="Pfam" id="PF02586">
    <property type="entry name" value="SRAP"/>
    <property type="match status" value="1"/>
</dbReference>
<keyword evidence="6" id="KW-0238">DNA-binding</keyword>
<name>A0ABZ3DPG0_9BURK</name>
<keyword evidence="5" id="KW-0190">Covalent protein-DNA linkage</keyword>
<keyword evidence="7" id="KW-0456">Lyase</keyword>
<dbReference type="InterPro" id="IPR003738">
    <property type="entry name" value="SRAP"/>
</dbReference>
<keyword evidence="4 8" id="KW-0378">Hydrolase</keyword>
<evidence type="ECO:0000256" key="5">
    <source>
        <dbReference type="ARBA" id="ARBA00023124"/>
    </source>
</evidence>
<evidence type="ECO:0000256" key="1">
    <source>
        <dbReference type="ARBA" id="ARBA00008136"/>
    </source>
</evidence>
<keyword evidence="10" id="KW-1185">Reference proteome</keyword>
<dbReference type="InterPro" id="IPR036590">
    <property type="entry name" value="SRAP-like"/>
</dbReference>
<proteinExistence type="inferred from homology"/>
<dbReference type="Gene3D" id="3.90.1680.10">
    <property type="entry name" value="SOS response associated peptidase-like"/>
    <property type="match status" value="1"/>
</dbReference>
<evidence type="ECO:0000256" key="3">
    <source>
        <dbReference type="ARBA" id="ARBA00022763"/>
    </source>
</evidence>
<dbReference type="EC" id="3.4.-.-" evidence="8"/>
<dbReference type="RefSeq" id="WP_342705123.1">
    <property type="nucleotide sequence ID" value="NZ_CP109822.1"/>
</dbReference>
<evidence type="ECO:0000256" key="6">
    <source>
        <dbReference type="ARBA" id="ARBA00023125"/>
    </source>
</evidence>
<evidence type="ECO:0000256" key="7">
    <source>
        <dbReference type="ARBA" id="ARBA00023239"/>
    </source>
</evidence>
<gene>
    <name evidence="9" type="ORF">OHZ10_29085</name>
</gene>